<sequence length="100" mass="10705">MSTEQTTPAPTPAQTPATAASVASADAAPAHSKQGGHSKKAKKQQTFNLKTPKGTKDWADKDMIIREAIFNKLTTLFKSHGGVTIDTPVFELREILADTI</sequence>
<gene>
    <name evidence="1" type="ORF">Amon02_001163300</name>
</gene>
<accession>A0ACB5U6R3</accession>
<evidence type="ECO:0000313" key="1">
    <source>
        <dbReference type="EMBL" id="GMF02983.1"/>
    </source>
</evidence>
<reference evidence="1" key="1">
    <citation type="submission" date="2023-04" db="EMBL/GenBank/DDBJ databases">
        <title>Ambrosiozyma monospora NBRC 10751.</title>
        <authorList>
            <person name="Ichikawa N."/>
            <person name="Sato H."/>
            <person name="Tonouchi N."/>
        </authorList>
    </citation>
    <scope>NUCLEOTIDE SEQUENCE</scope>
    <source>
        <strain evidence="1">NBRC 10751</strain>
    </source>
</reference>
<organism evidence="1 2">
    <name type="scientific">Ambrosiozyma monospora</name>
    <name type="common">Yeast</name>
    <name type="synonym">Endomycopsis monosporus</name>
    <dbReference type="NCBI Taxonomy" id="43982"/>
    <lineage>
        <taxon>Eukaryota</taxon>
        <taxon>Fungi</taxon>
        <taxon>Dikarya</taxon>
        <taxon>Ascomycota</taxon>
        <taxon>Saccharomycotina</taxon>
        <taxon>Pichiomycetes</taxon>
        <taxon>Pichiales</taxon>
        <taxon>Pichiaceae</taxon>
        <taxon>Ambrosiozyma</taxon>
    </lineage>
</organism>
<protein>
    <submittedName>
        <fullName evidence="1">Unnamed protein product</fullName>
    </submittedName>
</protein>
<keyword evidence="2" id="KW-1185">Reference proteome</keyword>
<name>A0ACB5U6R3_AMBMO</name>
<evidence type="ECO:0000313" key="2">
    <source>
        <dbReference type="Proteomes" id="UP001165064"/>
    </source>
</evidence>
<proteinExistence type="predicted"/>
<dbReference type="EMBL" id="BSXS01012768">
    <property type="protein sequence ID" value="GMF02983.1"/>
    <property type="molecule type" value="Genomic_DNA"/>
</dbReference>
<dbReference type="Proteomes" id="UP001165064">
    <property type="component" value="Unassembled WGS sequence"/>
</dbReference>
<comment type="caution">
    <text evidence="1">The sequence shown here is derived from an EMBL/GenBank/DDBJ whole genome shotgun (WGS) entry which is preliminary data.</text>
</comment>